<sequence length="243" mass="25327">MMGHTHAMTGAIAWLGLAPPLAALPLLNDAPSRFIETGIMATALNPAELIAGAIICAGAAMLPDLDHPSATIAQTFGPVTWALSKVVNWLSGGHRGATHSLAFAVAMGFAAHWLANAYPIGRDIMVVLLIGLALRAIGVGIPGNKLGSAMINIGLTAGLYAVFLSLDVGYAWLGLVVGIGCLAHVVGDCMTEKGCPVLWPLSAKFVLPWKIGIKTGRKFEQKILAPILSVAIIGLLFWRLAPV</sequence>
<feature type="transmembrane region" description="Helical" evidence="1">
    <location>
        <begin position="124"/>
        <end position="141"/>
    </location>
</feature>
<keyword evidence="1" id="KW-1133">Transmembrane helix</keyword>
<proteinExistence type="predicted"/>
<accession>A0A2W2EQR6</accession>
<reference evidence="2 3" key="1">
    <citation type="submission" date="2018-01" db="EMBL/GenBank/DDBJ databases">
        <title>Draft genome sequence of Nonomuraea sp. KC333.</title>
        <authorList>
            <person name="Sahin N."/>
            <person name="Saygin H."/>
            <person name="Ay H."/>
        </authorList>
    </citation>
    <scope>NUCLEOTIDE SEQUENCE [LARGE SCALE GENOMIC DNA]</scope>
    <source>
        <strain evidence="2 3">KC333</strain>
    </source>
</reference>
<dbReference type="OrthoDB" id="3425909at2"/>
<gene>
    <name evidence="2" type="ORF">C1J01_13280</name>
</gene>
<dbReference type="RefSeq" id="WP_111179259.1">
    <property type="nucleotide sequence ID" value="NZ_POUD01000043.1"/>
</dbReference>
<dbReference type="PANTHER" id="PTHR35531:SF1">
    <property type="entry name" value="INNER MEMBRANE PROTEIN YBCI-RELATED"/>
    <property type="match status" value="1"/>
</dbReference>
<dbReference type="InterPro" id="IPR007404">
    <property type="entry name" value="YdjM-like"/>
</dbReference>
<organism evidence="2 3">
    <name type="scientific">Nonomuraea aridisoli</name>
    <dbReference type="NCBI Taxonomy" id="2070368"/>
    <lineage>
        <taxon>Bacteria</taxon>
        <taxon>Bacillati</taxon>
        <taxon>Actinomycetota</taxon>
        <taxon>Actinomycetes</taxon>
        <taxon>Streptosporangiales</taxon>
        <taxon>Streptosporangiaceae</taxon>
        <taxon>Nonomuraea</taxon>
    </lineage>
</organism>
<dbReference type="AlphaFoldDB" id="A0A2W2EQR6"/>
<keyword evidence="2" id="KW-0378">Hydrolase</keyword>
<dbReference type="EMBL" id="POUD01000043">
    <property type="protein sequence ID" value="PZG19109.1"/>
    <property type="molecule type" value="Genomic_DNA"/>
</dbReference>
<evidence type="ECO:0000256" key="1">
    <source>
        <dbReference type="SAM" id="Phobius"/>
    </source>
</evidence>
<keyword evidence="1" id="KW-0472">Membrane</keyword>
<dbReference type="PANTHER" id="PTHR35531">
    <property type="entry name" value="INNER MEMBRANE PROTEIN YBCI-RELATED"/>
    <property type="match status" value="1"/>
</dbReference>
<feature type="transmembrane region" description="Helical" evidence="1">
    <location>
        <begin position="169"/>
        <end position="187"/>
    </location>
</feature>
<evidence type="ECO:0000313" key="3">
    <source>
        <dbReference type="Proteomes" id="UP000249304"/>
    </source>
</evidence>
<feature type="transmembrane region" description="Helical" evidence="1">
    <location>
        <begin position="39"/>
        <end position="62"/>
    </location>
</feature>
<comment type="caution">
    <text evidence="2">The sequence shown here is derived from an EMBL/GenBank/DDBJ whole genome shotgun (WGS) entry which is preliminary data.</text>
</comment>
<dbReference type="Pfam" id="PF04307">
    <property type="entry name" value="YdjM"/>
    <property type="match status" value="1"/>
</dbReference>
<dbReference type="GO" id="GO:0016787">
    <property type="term" value="F:hydrolase activity"/>
    <property type="evidence" value="ECO:0007669"/>
    <property type="project" value="UniProtKB-KW"/>
</dbReference>
<keyword evidence="3" id="KW-1185">Reference proteome</keyword>
<dbReference type="Proteomes" id="UP000249304">
    <property type="component" value="Unassembled WGS sequence"/>
</dbReference>
<feature type="transmembrane region" description="Helical" evidence="1">
    <location>
        <begin position="223"/>
        <end position="241"/>
    </location>
</feature>
<name>A0A2W2EQR6_9ACTN</name>
<keyword evidence="1" id="KW-0812">Transmembrane</keyword>
<protein>
    <submittedName>
        <fullName evidence="2">Hydrolase</fullName>
    </submittedName>
</protein>
<feature type="transmembrane region" description="Helical" evidence="1">
    <location>
        <begin position="101"/>
        <end position="118"/>
    </location>
</feature>
<evidence type="ECO:0000313" key="2">
    <source>
        <dbReference type="EMBL" id="PZG19109.1"/>
    </source>
</evidence>